<gene>
    <name evidence="4" type="ORF">COMA1_30401</name>
</gene>
<dbReference type="EMBL" id="CZQA01000009">
    <property type="protein sequence ID" value="CUS37085.1"/>
    <property type="molecule type" value="Genomic_DNA"/>
</dbReference>
<dbReference type="SMART" id="SM00490">
    <property type="entry name" value="HELICc"/>
    <property type="match status" value="1"/>
</dbReference>
<dbReference type="InterPro" id="IPR050742">
    <property type="entry name" value="Helicase_Restrict-Modif_Enz"/>
</dbReference>
<name>A0A0S4LK79_9BACT</name>
<dbReference type="InterPro" id="IPR041635">
    <property type="entry name" value="Type_ISP_LLaBIII_C"/>
</dbReference>
<dbReference type="Pfam" id="PF02384">
    <property type="entry name" value="N6_Mtase"/>
    <property type="match status" value="1"/>
</dbReference>
<dbReference type="PRINTS" id="PR00507">
    <property type="entry name" value="N12N6MTFRASE"/>
</dbReference>
<sequence length="1640" mass="184978">MDSKTDTTLSDILKRFRDDALNNRDLGDRFERMMQQFFRIDPVYAGLFSEVWMWNEWPLKGQVGDVGIDLVAQQRATGEYFAIQCKFYLPEHILSKGDIDSFFTALGKPQFSKGIIVSTTDNWGKNALDALNQTKHIARVSLHDLEQSPVDWSKFDTRKPGHLKRTKKNDIRPHQSAALKDVLEGLKSADRGKLIMACGTGKTFTALKIAETLAPQLAGKSKPGHVLFLVPSLSLMSQTLREWTAQAALPLQSLAVCSDVSIGKRREKNGDDTAAITIYDLPYPATTSDKQLLAQYSALANTAKKSTGEGRLVVVFSTYQSIEAVSKAQKMGLPEFDLIICDEAHRTTGVTLSGEDESSFVKVHDTKFLKGKKRLYMTATPRIYGDDAKSKAKEVSAEIASMDNVAQFGHELHRLGFGEAVGKSLLSDYKVLVLAVDEKYVSKTFQKQIASKDTELNLEDATKITGCWNGLEKRFEAAKSNVDLQGDVNPMRRAVAFSRSIKDSKKFVEQFGQIVAAYKADHPDTQLLEIEADHVDGTFDALRRSALLEWLKAESPANTCRILSNARCLSEGVDVPALDSVLFLNPRNSVIDVVQSVGRVMRRAEGKRYGYIILPIGIPADKTPEEALKDNEKYRVVWQVLQALRAHDDRFNATINQLELNKKRPDNIQVIGVGGEPGDNDGARTDGDSEPRVREIQGVLSFPDLDEWKDAIYAKMVMKVGERAYWETWARDIAKIAETHITRIKAILTDPASKPSKAFYKFLNGLQVNLNPAVTKEDAIEMLAQHLITKPVFDALFANYVFTDQNPVSQSMQRMLDILHEHALEKETTNLERFYASVRDRAKGLDNAEARQKVVIELYDEFFRTAFPRMAERLGIVYTPTEVVDFIIHSVQDVLRDEFASGLAEKDVHIIDPFTGTGTFLVRLLQSGLIPPDKLLHKYQHELHANEIVLLAYYIAAINIEETFHGLREGNGKKEYIPFDGICLTDTFQLYESGQMEIEGTFPENNKRVKRQKESPIRVVIANPPYSANQGDANNNNQNLKYAALDARIGDTYAARSTATNKNSIYDSYIRAIRWASDRIKDRGVVGFVTNGYFIDGNAMDGLRACLCHEFQSVFVFNLRGNQRTSGEVSRQEGGKIFGSGARTPVAITLLVKNPAKKNGCALSYHDIGDYLSREEKLQIIKGFESVSGIERAKKWTVLTPNQDHDWINQRDPAFENFIPIGDKEDESGAIFSLYSRGLATSRDSWCYNFSETALESNMSRMANFYGQQLKAFQGTRESAEKKDMLELASEFIDTDAKKISWSRGLVADLAKGKARPFDKAAIRQAVYRPFTKQWAYFDRAYNDMVYKQHALFPTSKHTNLAICTTSAGNRDVFSLTITNVLPDLHMSDKSGASQCFPLHLYEKADETGELQFDKSEVVDGYRRRDAITDAILKTFCGAFGEDVTKEDIFYYVYGVLHSPEYCTRFAADLKKMLPRIPLMKETKDFLAFSKAGRELAQWHLNYETVTPWPVEEIHDKLDLGFEETYKVSKMTFARPSTEQKAAGAKWDKTNIIYNSHVMISKIPLEAYEYVVNGKPAIEWVMERYQFTRDKDSGIQNDPNEWCKEHKQPRYIIDLVARVVRVSMETMKIVKQLPALLIRS</sequence>
<dbReference type="GO" id="GO:0005829">
    <property type="term" value="C:cytosol"/>
    <property type="evidence" value="ECO:0007669"/>
    <property type="project" value="TreeGrafter"/>
</dbReference>
<dbReference type="Gene3D" id="3.40.50.300">
    <property type="entry name" value="P-loop containing nucleotide triphosphate hydrolases"/>
    <property type="match status" value="2"/>
</dbReference>
<dbReference type="Pfam" id="PF22240">
    <property type="entry name" value="ISP_coupler"/>
    <property type="match status" value="1"/>
</dbReference>
<dbReference type="PANTHER" id="PTHR47396">
    <property type="entry name" value="TYPE I RESTRICTION ENZYME ECOKI R PROTEIN"/>
    <property type="match status" value="1"/>
</dbReference>
<dbReference type="InterPro" id="IPR001650">
    <property type="entry name" value="Helicase_C-like"/>
</dbReference>
<dbReference type="SUPFAM" id="SSF53335">
    <property type="entry name" value="S-adenosyl-L-methionine-dependent methyltransferases"/>
    <property type="match status" value="1"/>
</dbReference>
<dbReference type="RefSeq" id="WP_090749588.1">
    <property type="nucleotide sequence ID" value="NZ_CZQA01000009.1"/>
</dbReference>
<dbReference type="Pfam" id="PF04851">
    <property type="entry name" value="ResIII"/>
    <property type="match status" value="1"/>
</dbReference>
<dbReference type="InterPro" id="IPR002052">
    <property type="entry name" value="DNA_methylase_N6_adenine_CS"/>
</dbReference>
<feature type="domain" description="Helicase ATP-binding" evidence="3">
    <location>
        <begin position="183"/>
        <end position="399"/>
    </location>
</feature>
<dbReference type="CDD" id="cd22333">
    <property type="entry name" value="LlaBIII_nuclease-like"/>
    <property type="match status" value="1"/>
</dbReference>
<dbReference type="GO" id="GO:0009307">
    <property type="term" value="P:DNA restriction-modification system"/>
    <property type="evidence" value="ECO:0007669"/>
    <property type="project" value="UniProtKB-KW"/>
</dbReference>
<dbReference type="SUPFAM" id="SSF52540">
    <property type="entry name" value="P-loop containing nucleoside triphosphate hydrolases"/>
    <property type="match status" value="1"/>
</dbReference>
<dbReference type="InterPro" id="IPR053980">
    <property type="entry name" value="ISP_coupler"/>
</dbReference>
<dbReference type="Gene3D" id="3.40.1350.10">
    <property type="match status" value="1"/>
</dbReference>
<dbReference type="InterPro" id="IPR027417">
    <property type="entry name" value="P-loop_NTPase"/>
</dbReference>
<dbReference type="InterPro" id="IPR014001">
    <property type="entry name" value="Helicase_ATP-bd"/>
</dbReference>
<dbReference type="OrthoDB" id="9758243at2"/>
<accession>A0A0S4LK79</accession>
<evidence type="ECO:0000313" key="5">
    <source>
        <dbReference type="Proteomes" id="UP000199032"/>
    </source>
</evidence>
<keyword evidence="5" id="KW-1185">Reference proteome</keyword>
<dbReference type="InterPro" id="IPR039442">
    <property type="entry name" value="Mrr-like_dom"/>
</dbReference>
<dbReference type="GO" id="GO:0005524">
    <property type="term" value="F:ATP binding"/>
    <property type="evidence" value="ECO:0007669"/>
    <property type="project" value="InterPro"/>
</dbReference>
<dbReference type="InterPro" id="IPR006935">
    <property type="entry name" value="Helicase/UvrB_N"/>
</dbReference>
<dbReference type="Pfam" id="PF13156">
    <property type="entry name" value="Mrr_cat_2"/>
    <property type="match status" value="1"/>
</dbReference>
<protein>
    <recommendedName>
        <fullName evidence="3">Helicase ATP-binding domain-containing protein</fullName>
    </recommendedName>
</protein>
<dbReference type="GO" id="GO:0016787">
    <property type="term" value="F:hydrolase activity"/>
    <property type="evidence" value="ECO:0007669"/>
    <property type="project" value="InterPro"/>
</dbReference>
<evidence type="ECO:0000259" key="3">
    <source>
        <dbReference type="PROSITE" id="PS51192"/>
    </source>
</evidence>
<organism evidence="4 5">
    <name type="scientific">Candidatus Nitrospira nitrosa</name>
    <dbReference type="NCBI Taxonomy" id="1742972"/>
    <lineage>
        <taxon>Bacteria</taxon>
        <taxon>Pseudomonadati</taxon>
        <taxon>Nitrospirota</taxon>
        <taxon>Nitrospiria</taxon>
        <taxon>Nitrospirales</taxon>
        <taxon>Nitrospiraceae</taxon>
        <taxon>Nitrospira</taxon>
    </lineage>
</organism>
<dbReference type="SMART" id="SM00487">
    <property type="entry name" value="DEXDc"/>
    <property type="match status" value="1"/>
</dbReference>
<evidence type="ECO:0000313" key="4">
    <source>
        <dbReference type="EMBL" id="CUS37085.1"/>
    </source>
</evidence>
<dbReference type="GO" id="GO:0032259">
    <property type="term" value="P:methylation"/>
    <property type="evidence" value="ECO:0007669"/>
    <property type="project" value="InterPro"/>
</dbReference>
<dbReference type="Gene3D" id="3.40.50.150">
    <property type="entry name" value="Vaccinia Virus protein VP39"/>
    <property type="match status" value="1"/>
</dbReference>
<dbReference type="InterPro" id="IPR029063">
    <property type="entry name" value="SAM-dependent_MTases_sf"/>
</dbReference>
<dbReference type="PROSITE" id="PS51192">
    <property type="entry name" value="HELICASE_ATP_BIND_1"/>
    <property type="match status" value="1"/>
</dbReference>
<evidence type="ECO:0000256" key="2">
    <source>
        <dbReference type="ARBA" id="ARBA00022747"/>
    </source>
</evidence>
<dbReference type="SUPFAM" id="SSF52980">
    <property type="entry name" value="Restriction endonuclease-like"/>
    <property type="match status" value="1"/>
</dbReference>
<dbReference type="InterPro" id="IPR011335">
    <property type="entry name" value="Restrct_endonuc-II-like"/>
</dbReference>
<comment type="similarity">
    <text evidence="1">Belongs to the N(4)/N(6)-methyltransferase family.</text>
</comment>
<dbReference type="PANTHER" id="PTHR47396:SF1">
    <property type="entry name" value="ATP-DEPENDENT HELICASE IRC3-RELATED"/>
    <property type="match status" value="1"/>
</dbReference>
<dbReference type="GO" id="GO:0003677">
    <property type="term" value="F:DNA binding"/>
    <property type="evidence" value="ECO:0007669"/>
    <property type="project" value="InterPro"/>
</dbReference>
<evidence type="ECO:0000256" key="1">
    <source>
        <dbReference type="ARBA" id="ARBA00006594"/>
    </source>
</evidence>
<reference evidence="4 5" key="1">
    <citation type="submission" date="2015-10" db="EMBL/GenBank/DDBJ databases">
        <authorList>
            <person name="Gilbert D.G."/>
        </authorList>
    </citation>
    <scope>NUCLEOTIDE SEQUENCE [LARGE SCALE GENOMIC DNA]</scope>
    <source>
        <strain evidence="4">COMA1</strain>
    </source>
</reference>
<dbReference type="InterPro" id="IPR011856">
    <property type="entry name" value="tRNA_endonuc-like_dom_sf"/>
</dbReference>
<keyword evidence="2" id="KW-0680">Restriction system</keyword>
<dbReference type="InterPro" id="IPR003356">
    <property type="entry name" value="DNA_methylase_A-5"/>
</dbReference>
<dbReference type="CDD" id="cd18785">
    <property type="entry name" value="SF2_C"/>
    <property type="match status" value="1"/>
</dbReference>
<dbReference type="GO" id="GO:0008170">
    <property type="term" value="F:N-methyltransferase activity"/>
    <property type="evidence" value="ECO:0007669"/>
    <property type="project" value="InterPro"/>
</dbReference>
<dbReference type="Pfam" id="PF18135">
    <property type="entry name" value="Type_ISP_C"/>
    <property type="match status" value="1"/>
</dbReference>
<proteinExistence type="inferred from homology"/>
<dbReference type="PROSITE" id="PS00092">
    <property type="entry name" value="N6_MTASE"/>
    <property type="match status" value="1"/>
</dbReference>
<dbReference type="Proteomes" id="UP000199032">
    <property type="component" value="Unassembled WGS sequence"/>
</dbReference>
<dbReference type="Pfam" id="PF00271">
    <property type="entry name" value="Helicase_C"/>
    <property type="match status" value="1"/>
</dbReference>